<evidence type="ECO:0000313" key="2">
    <source>
        <dbReference type="EMBL" id="KAA9208749.1"/>
    </source>
</evidence>
<name>A0A5N0Z5T4_9ENTE</name>
<reference evidence="2 3" key="1">
    <citation type="submission" date="2019-09" db="EMBL/GenBank/DDBJ databases">
        <title>Vancomyinc resistant enterococci isolated from farm animals in Switzerland.</title>
        <authorList>
            <person name="Stevens M.J.A."/>
            <person name="Stephan R."/>
            <person name="Morach M."/>
            <person name="Nuesch-Inderbinen M."/>
        </authorList>
    </citation>
    <scope>NUCLEOTIDE SEQUENCE [LARGE SCALE GENOMIC DNA]</scope>
    <source>
        <strain evidence="2 3">GH27</strain>
    </source>
</reference>
<feature type="domain" description="M protein trans-acting positive regulator (MGA) HTH" evidence="1">
    <location>
        <begin position="7"/>
        <end position="50"/>
    </location>
</feature>
<dbReference type="Proteomes" id="UP000326078">
    <property type="component" value="Unassembled WGS sequence"/>
</dbReference>
<protein>
    <submittedName>
        <fullName evidence="2">DeoR family transcriptional regulator</fullName>
    </submittedName>
</protein>
<evidence type="ECO:0000313" key="3">
    <source>
        <dbReference type="Proteomes" id="UP000326078"/>
    </source>
</evidence>
<dbReference type="EMBL" id="VYUT01000001">
    <property type="protein sequence ID" value="KAA9208749.1"/>
    <property type="molecule type" value="Genomic_DNA"/>
</dbReference>
<evidence type="ECO:0000259" key="1">
    <source>
        <dbReference type="Pfam" id="PF08280"/>
    </source>
</evidence>
<dbReference type="InterPro" id="IPR013199">
    <property type="entry name" value="HTH_Mga_DNA-bd_dom"/>
</dbReference>
<sequence>MIEEFIEKDVIRRVKLVEYIFELKTISLRELSERLDVTVNTIKTDIHKLMLELAPFITYNMLTTTHITMLFSKEATDYDLVKEVYKESHFLKVVAHYLLGETNYLTIVEEDFVSTTKAFRTKKKVENFLIAQNFQKIGEQFKADELTYRMLFVTIWMRTDLINKIIDQRLLVLASSFVKQIFETFSSNYNLNNRQYKFLLYHTYLCLSRSEKQMFFANETTTQTRIEYQQLSVIAKKVFKKNELSSKSLTFLTAICSILPIRAKNYSIIELNYQNERIRIIENQQQIKYLINLFEEEFETVLFHNESFEIPFIYFVYSLWENIQNYYLERNYYLSTTQLHYVSRVKNVLNRWKETTNDNTLHFNPLSIVKFTSEILPSLTIKRAKKYVCMIIAETELSHIIYRHTLKKWLNPEFIFIDENLYYSIDDIPVYHEQWPHIIVCERTLQTRYTQLEPNFFYISRNTLLKDTKYIVDSFYELNLMNPNILFKQKNE</sequence>
<gene>
    <name evidence="2" type="ORF">F6X95_01295</name>
</gene>
<proteinExistence type="predicted"/>
<organism evidence="2 3">
    <name type="scientific">Enterococcus durans</name>
    <dbReference type="NCBI Taxonomy" id="53345"/>
    <lineage>
        <taxon>Bacteria</taxon>
        <taxon>Bacillati</taxon>
        <taxon>Bacillota</taxon>
        <taxon>Bacilli</taxon>
        <taxon>Lactobacillales</taxon>
        <taxon>Enterococcaceae</taxon>
        <taxon>Enterococcus</taxon>
    </lineage>
</organism>
<accession>A0A5N0Z5T4</accession>
<dbReference type="RefSeq" id="WP_151026491.1">
    <property type="nucleotide sequence ID" value="NZ_SJOV01000006.1"/>
</dbReference>
<comment type="caution">
    <text evidence="2">The sequence shown here is derived from an EMBL/GenBank/DDBJ whole genome shotgun (WGS) entry which is preliminary data.</text>
</comment>
<dbReference type="AlphaFoldDB" id="A0A5N0Z5T4"/>
<dbReference type="Pfam" id="PF08280">
    <property type="entry name" value="HTH_Mga"/>
    <property type="match status" value="1"/>
</dbReference>